<dbReference type="EMBL" id="FWFX01000006">
    <property type="protein sequence ID" value="SLN43968.1"/>
    <property type="molecule type" value="Genomic_DNA"/>
</dbReference>
<dbReference type="SUPFAM" id="SSF55136">
    <property type="entry name" value="Probable bacterial effector-binding domain"/>
    <property type="match status" value="1"/>
</dbReference>
<dbReference type="GO" id="GO:0043565">
    <property type="term" value="F:sequence-specific DNA binding"/>
    <property type="evidence" value="ECO:0007669"/>
    <property type="project" value="InterPro"/>
</dbReference>
<evidence type="ECO:0000256" key="1">
    <source>
        <dbReference type="ARBA" id="ARBA00023015"/>
    </source>
</evidence>
<gene>
    <name evidence="5" type="primary">soxS</name>
    <name evidence="5" type="ORF">ROA7450_02122</name>
</gene>
<keyword evidence="2" id="KW-0238">DNA-binding</keyword>
<organism evidence="5 6">
    <name type="scientific">Roseovarius albus</name>
    <dbReference type="NCBI Taxonomy" id="1247867"/>
    <lineage>
        <taxon>Bacteria</taxon>
        <taxon>Pseudomonadati</taxon>
        <taxon>Pseudomonadota</taxon>
        <taxon>Alphaproteobacteria</taxon>
        <taxon>Rhodobacterales</taxon>
        <taxon>Roseobacteraceae</taxon>
        <taxon>Roseovarius</taxon>
    </lineage>
</organism>
<evidence type="ECO:0000313" key="5">
    <source>
        <dbReference type="EMBL" id="SLN43968.1"/>
    </source>
</evidence>
<dbReference type="AlphaFoldDB" id="A0A1X6Z815"/>
<protein>
    <submittedName>
        <fullName evidence="5">Regulatory protein SoxS</fullName>
    </submittedName>
</protein>
<dbReference type="PRINTS" id="PR00032">
    <property type="entry name" value="HTHARAC"/>
</dbReference>
<evidence type="ECO:0000259" key="4">
    <source>
        <dbReference type="PROSITE" id="PS01124"/>
    </source>
</evidence>
<dbReference type="SUPFAM" id="SSF46689">
    <property type="entry name" value="Homeodomain-like"/>
    <property type="match status" value="2"/>
</dbReference>
<name>A0A1X6Z815_9RHOB</name>
<dbReference type="InterPro" id="IPR050908">
    <property type="entry name" value="SmbC-like"/>
</dbReference>
<dbReference type="PROSITE" id="PS01124">
    <property type="entry name" value="HTH_ARAC_FAMILY_2"/>
    <property type="match status" value="1"/>
</dbReference>
<dbReference type="PANTHER" id="PTHR40055">
    <property type="entry name" value="TRANSCRIPTIONAL REGULATOR YGIV-RELATED"/>
    <property type="match status" value="1"/>
</dbReference>
<keyword evidence="3" id="KW-0804">Transcription</keyword>
<dbReference type="SMART" id="SM00342">
    <property type="entry name" value="HTH_ARAC"/>
    <property type="match status" value="1"/>
</dbReference>
<feature type="domain" description="HTH araC/xylS-type" evidence="4">
    <location>
        <begin position="12"/>
        <end position="111"/>
    </location>
</feature>
<keyword evidence="1" id="KW-0805">Transcription regulation</keyword>
<keyword evidence="6" id="KW-1185">Reference proteome</keyword>
<dbReference type="OrthoDB" id="9783876at2"/>
<dbReference type="SMART" id="SM00871">
    <property type="entry name" value="AraC_E_bind"/>
    <property type="match status" value="1"/>
</dbReference>
<dbReference type="InterPro" id="IPR009057">
    <property type="entry name" value="Homeodomain-like_sf"/>
</dbReference>
<dbReference type="Gene3D" id="1.10.10.60">
    <property type="entry name" value="Homeodomain-like"/>
    <property type="match status" value="2"/>
</dbReference>
<dbReference type="Pfam" id="PF06445">
    <property type="entry name" value="GyrI-like"/>
    <property type="match status" value="1"/>
</dbReference>
<proteinExistence type="predicted"/>
<evidence type="ECO:0000256" key="3">
    <source>
        <dbReference type="ARBA" id="ARBA00023163"/>
    </source>
</evidence>
<dbReference type="InterPro" id="IPR011256">
    <property type="entry name" value="Reg_factor_effector_dom_sf"/>
</dbReference>
<dbReference type="RefSeq" id="WP_085805653.1">
    <property type="nucleotide sequence ID" value="NZ_FWFX01000006.1"/>
</dbReference>
<sequence length="317" mass="35599">MNKTALQRHRVNRVINFVRDSAAEPMSLDHMADVACLSRYHFSRVFSAHCQETPVEFVSRSRLENSVGELVLKPHRPVTSIALDAGFSGSQAFSHAFRRRFGIGPRGFRDANRGCVVDFPKNQWQQYPMLASTPQATNQAMPSWAASVQFAPEMRLAYIRHIGPYFNMRGTNCNTGGIASSIEQLVCWAKERGVWHKDTTVIGVCPNNPSVTPPQYCQYDVCISVDESVLEDDVVSIQTMPATTYAAVEMLGDSGTLMQAWRWLISHWVPENGLRSNSRTPFEMYQTDGSHVLCPEHGIKLCLPVSTCNESRIFPQR</sequence>
<dbReference type="GO" id="GO:0003700">
    <property type="term" value="F:DNA-binding transcription factor activity"/>
    <property type="evidence" value="ECO:0007669"/>
    <property type="project" value="InterPro"/>
</dbReference>
<dbReference type="InterPro" id="IPR010499">
    <property type="entry name" value="AraC_E-bd"/>
</dbReference>
<dbReference type="Gene3D" id="3.20.80.10">
    <property type="entry name" value="Regulatory factor, effector binding domain"/>
    <property type="match status" value="1"/>
</dbReference>
<dbReference type="InterPro" id="IPR029442">
    <property type="entry name" value="GyrI-like"/>
</dbReference>
<reference evidence="5 6" key="1">
    <citation type="submission" date="2017-03" db="EMBL/GenBank/DDBJ databases">
        <authorList>
            <person name="Afonso C.L."/>
            <person name="Miller P.J."/>
            <person name="Scott M.A."/>
            <person name="Spackman E."/>
            <person name="Goraichik I."/>
            <person name="Dimitrov K.M."/>
            <person name="Suarez D.L."/>
            <person name="Swayne D.E."/>
        </authorList>
    </citation>
    <scope>NUCLEOTIDE SEQUENCE [LARGE SCALE GENOMIC DNA]</scope>
    <source>
        <strain evidence="5 6">CECT 7450</strain>
    </source>
</reference>
<dbReference type="Proteomes" id="UP000193061">
    <property type="component" value="Unassembled WGS sequence"/>
</dbReference>
<evidence type="ECO:0000313" key="6">
    <source>
        <dbReference type="Proteomes" id="UP000193061"/>
    </source>
</evidence>
<dbReference type="PANTHER" id="PTHR40055:SF1">
    <property type="entry name" value="TRANSCRIPTIONAL REGULATOR YGIV-RELATED"/>
    <property type="match status" value="1"/>
</dbReference>
<dbReference type="InterPro" id="IPR018060">
    <property type="entry name" value="HTH_AraC"/>
</dbReference>
<accession>A0A1X6Z815</accession>
<dbReference type="InterPro" id="IPR020449">
    <property type="entry name" value="Tscrpt_reg_AraC-type_HTH"/>
</dbReference>
<dbReference type="Pfam" id="PF12833">
    <property type="entry name" value="HTH_18"/>
    <property type="match status" value="1"/>
</dbReference>
<evidence type="ECO:0000256" key="2">
    <source>
        <dbReference type="ARBA" id="ARBA00023125"/>
    </source>
</evidence>